<organism evidence="3 4">
    <name type="scientific">Cryptosporangium minutisporangium</name>
    <dbReference type="NCBI Taxonomy" id="113569"/>
    <lineage>
        <taxon>Bacteria</taxon>
        <taxon>Bacillati</taxon>
        <taxon>Actinomycetota</taxon>
        <taxon>Actinomycetes</taxon>
        <taxon>Cryptosporangiales</taxon>
        <taxon>Cryptosporangiaceae</taxon>
        <taxon>Cryptosporangium</taxon>
    </lineage>
</organism>
<proteinExistence type="predicted"/>
<dbReference type="RefSeq" id="WP_345729882.1">
    <property type="nucleotide sequence ID" value="NZ_BAAAYN010000026.1"/>
</dbReference>
<dbReference type="SUPFAM" id="SSF56672">
    <property type="entry name" value="DNA/RNA polymerases"/>
    <property type="match status" value="1"/>
</dbReference>
<accession>A0ABP6T1I1</accession>
<evidence type="ECO:0000313" key="4">
    <source>
        <dbReference type="Proteomes" id="UP001501676"/>
    </source>
</evidence>
<evidence type="ECO:0000313" key="3">
    <source>
        <dbReference type="EMBL" id="GAA3389965.1"/>
    </source>
</evidence>
<evidence type="ECO:0000259" key="2">
    <source>
        <dbReference type="PROSITE" id="PS50173"/>
    </source>
</evidence>
<dbReference type="Proteomes" id="UP001501676">
    <property type="component" value="Unassembled WGS sequence"/>
</dbReference>
<sequence>MSATPTRVAAVWAPDWPVVAAASAADVPLHLPVAVLAANRVVACSEVARAENVRRGLRRREAQALCPDLVLLDADPDRDARAFEPIVAAVEELAPGVEIVRPGLCAFRVRGPARYFGSEPEVAERVVDAVAAACGVEVLVGVAEGVFAAALAARHGGIVPPGESPAFLAPLDLTVVDRPDLVSLMRRLGVHTVGDFAALPARDVLARFGPDGAAAHRLARGLEPRPLVARLPPVDLSARREIDPPAERVDTVAFVARTLAEEFAERLAAHGLACTRLIIEAATANGEELSRTWRHDGVLTVADIADRVRWQLDGWLTGRSREDRPTAGVTVVRLAPEDVVEHGGAQLGLWGDTGADDERAHRALTRVQGLLGPDAVVTPVLGGGRDPESRVRYVAWRDAREPALPLEPPWPGRLPPPAPATVPPGPPPVSVLGADGEPVGVTGRHLLTGLPAQVRLGSGPGRDVLGWAGPWPADERWWSPVQARRRAWLQVVLDVAEGTEPSALLLALEGGSWQLVGVYD</sequence>
<dbReference type="EMBL" id="BAAAYN010000026">
    <property type="protein sequence ID" value="GAA3389965.1"/>
    <property type="molecule type" value="Genomic_DNA"/>
</dbReference>
<dbReference type="Gene3D" id="3.40.1170.60">
    <property type="match status" value="1"/>
</dbReference>
<keyword evidence="1" id="KW-0227">DNA damage</keyword>
<name>A0ABP6T1I1_9ACTN</name>
<gene>
    <name evidence="3" type="ORF">GCM10020369_42170</name>
</gene>
<dbReference type="InterPro" id="IPR043502">
    <property type="entry name" value="DNA/RNA_pol_sf"/>
</dbReference>
<dbReference type="PANTHER" id="PTHR35369:SF2">
    <property type="entry name" value="BLR3025 PROTEIN"/>
    <property type="match status" value="1"/>
</dbReference>
<dbReference type="PANTHER" id="PTHR35369">
    <property type="entry name" value="BLR3025 PROTEIN-RELATED"/>
    <property type="match status" value="1"/>
</dbReference>
<dbReference type="CDD" id="cd03468">
    <property type="entry name" value="PolY_like"/>
    <property type="match status" value="1"/>
</dbReference>
<feature type="domain" description="UmuC" evidence="2">
    <location>
        <begin position="32"/>
        <end position="155"/>
    </location>
</feature>
<keyword evidence="4" id="KW-1185">Reference proteome</keyword>
<dbReference type="InterPro" id="IPR001126">
    <property type="entry name" value="UmuC"/>
</dbReference>
<reference evidence="4" key="1">
    <citation type="journal article" date="2019" name="Int. J. Syst. Evol. Microbiol.">
        <title>The Global Catalogue of Microorganisms (GCM) 10K type strain sequencing project: providing services to taxonomists for standard genome sequencing and annotation.</title>
        <authorList>
            <consortium name="The Broad Institute Genomics Platform"/>
            <consortium name="The Broad Institute Genome Sequencing Center for Infectious Disease"/>
            <person name="Wu L."/>
            <person name="Ma J."/>
        </authorList>
    </citation>
    <scope>NUCLEOTIDE SEQUENCE [LARGE SCALE GENOMIC DNA]</scope>
    <source>
        <strain evidence="4">JCM 9458</strain>
    </source>
</reference>
<comment type="caution">
    <text evidence="3">The sequence shown here is derived from an EMBL/GenBank/DDBJ whole genome shotgun (WGS) entry which is preliminary data.</text>
</comment>
<dbReference type="InterPro" id="IPR050356">
    <property type="entry name" value="SulA_CellDiv_inhibitor"/>
</dbReference>
<protein>
    <submittedName>
        <fullName evidence="3">DNA polymerase Y family protein</fullName>
    </submittedName>
</protein>
<dbReference type="PROSITE" id="PS50173">
    <property type="entry name" value="UMUC"/>
    <property type="match status" value="1"/>
</dbReference>
<dbReference type="Pfam" id="PF00817">
    <property type="entry name" value="IMS"/>
    <property type="match status" value="1"/>
</dbReference>
<evidence type="ECO:0000256" key="1">
    <source>
        <dbReference type="ARBA" id="ARBA00022763"/>
    </source>
</evidence>